<accession>A0ABY5HKS8</accession>
<dbReference type="InterPro" id="IPR036366">
    <property type="entry name" value="PGBDSf"/>
</dbReference>
<evidence type="ECO:0000259" key="2">
    <source>
        <dbReference type="SMART" id="SM00382"/>
    </source>
</evidence>
<sequence>MYNNYFGLSESPFSIAPNPRYLFLGEQYQEALAHLLYGIGSNGGFVLLTGEVGTGKTTVCRRLLEQMPDNTDVAMILNPKASVEELLAALCDELGIIYPPGDQVRSKTYIDLINRHLLDTHAQGRNTVLIIDEAQNLGVVLLEQIRLLTNLETNECKLLQIVLVGQPELLELLARPELRQLSQRITARFHLGALSPKDLEAYIVHRLAVAGLNRPIFPAATLKRLYRLSGGIPRVVNILCDRALLGSFVQRDNRVEVATLVQASREVFGNEAALQLSARDSWRWLLALAVAAGLAAWLVGFAVAAWVADGSRTAAFTLPTLETLSNFSLFESSSADAALATDDGGRVSITAVADGALAAEPTVASSEEPVALPAVAAPAVQPVPSAVPLASLQARAQPLPTASSRLPESLPDSLSTKAFSWPVQPDTDLGLVQAYRALFAVWKQDYDPRQNPVVCRFAESRGLGCLVTGGDLISLQQLNRPAVVSLKTPGGVVHATVLALNDEVARLMVSGEILDVPYNELAQRWPGSYSILWRVPPQYRGPIWPGASGGSVEWLSQQLARLNGAVQLEASNQYDETLVEQVRLFQMRRGLSVDAVVGPKTAIHLNTLTLADLPLLEPGQER</sequence>
<keyword evidence="1" id="KW-0812">Transmembrane</keyword>
<evidence type="ECO:0000313" key="4">
    <source>
        <dbReference type="Proteomes" id="UP001058461"/>
    </source>
</evidence>
<keyword evidence="1" id="KW-1133">Transmembrane helix</keyword>
<dbReference type="Proteomes" id="UP001058461">
    <property type="component" value="Chromosome"/>
</dbReference>
<dbReference type="Gene3D" id="3.40.50.300">
    <property type="entry name" value="P-loop containing nucleotide triphosphate hydrolases"/>
    <property type="match status" value="1"/>
</dbReference>
<dbReference type="SMART" id="SM00382">
    <property type="entry name" value="AAA"/>
    <property type="match status" value="1"/>
</dbReference>
<dbReference type="PANTHER" id="PTHR35894:SF1">
    <property type="entry name" value="PHOSPHORIBULOKINASE _ URIDINE KINASE FAMILY"/>
    <property type="match status" value="1"/>
</dbReference>
<dbReference type="InterPro" id="IPR049945">
    <property type="entry name" value="AAA_22"/>
</dbReference>
<keyword evidence="4" id="KW-1185">Reference proteome</keyword>
<dbReference type="EMBL" id="CP073347">
    <property type="protein sequence ID" value="UTW12198.1"/>
    <property type="molecule type" value="Genomic_DNA"/>
</dbReference>
<dbReference type="InterPro" id="IPR052026">
    <property type="entry name" value="ExeA_AAA_ATPase_DNA-bind"/>
</dbReference>
<dbReference type="InterPro" id="IPR003593">
    <property type="entry name" value="AAA+_ATPase"/>
</dbReference>
<dbReference type="InterPro" id="IPR036365">
    <property type="entry name" value="PGBD-like_sf"/>
</dbReference>
<proteinExistence type="predicted"/>
<feature type="domain" description="AAA+ ATPase" evidence="2">
    <location>
        <begin position="42"/>
        <end position="188"/>
    </location>
</feature>
<dbReference type="PANTHER" id="PTHR35894">
    <property type="entry name" value="GENERAL SECRETION PATHWAY PROTEIN A-RELATED"/>
    <property type="match status" value="1"/>
</dbReference>
<dbReference type="InterPro" id="IPR002477">
    <property type="entry name" value="Peptidoglycan-bd-like"/>
</dbReference>
<name>A0ABY5HKS8_9GAMM</name>
<dbReference type="SUPFAM" id="SSF47090">
    <property type="entry name" value="PGBD-like"/>
    <property type="match status" value="1"/>
</dbReference>
<evidence type="ECO:0000313" key="3">
    <source>
        <dbReference type="EMBL" id="UTW12198.1"/>
    </source>
</evidence>
<dbReference type="CDD" id="cd00009">
    <property type="entry name" value="AAA"/>
    <property type="match status" value="1"/>
</dbReference>
<keyword evidence="1" id="KW-0472">Membrane</keyword>
<organism evidence="3 4">
    <name type="scientific">Marinobacterium rhizophilum</name>
    <dbReference type="NCBI Taxonomy" id="420402"/>
    <lineage>
        <taxon>Bacteria</taxon>
        <taxon>Pseudomonadati</taxon>
        <taxon>Pseudomonadota</taxon>
        <taxon>Gammaproteobacteria</taxon>
        <taxon>Oceanospirillales</taxon>
        <taxon>Oceanospirillaceae</taxon>
        <taxon>Marinobacterium</taxon>
    </lineage>
</organism>
<feature type="transmembrane region" description="Helical" evidence="1">
    <location>
        <begin position="284"/>
        <end position="308"/>
    </location>
</feature>
<dbReference type="Pfam" id="PF01471">
    <property type="entry name" value="PG_binding_1"/>
    <property type="match status" value="1"/>
</dbReference>
<dbReference type="Gene3D" id="1.10.101.10">
    <property type="entry name" value="PGBD-like superfamily/PGBD"/>
    <property type="match status" value="1"/>
</dbReference>
<gene>
    <name evidence="3" type="ORF">KDW95_00450</name>
</gene>
<dbReference type="Pfam" id="PF13401">
    <property type="entry name" value="AAA_22"/>
    <property type="match status" value="1"/>
</dbReference>
<dbReference type="InterPro" id="IPR027417">
    <property type="entry name" value="P-loop_NTPase"/>
</dbReference>
<protein>
    <submittedName>
        <fullName evidence="3">AAA family ATPase</fullName>
    </submittedName>
</protein>
<dbReference type="Gene3D" id="3.90.70.10">
    <property type="entry name" value="Cysteine proteinases"/>
    <property type="match status" value="1"/>
</dbReference>
<dbReference type="SUPFAM" id="SSF52540">
    <property type="entry name" value="P-loop containing nucleoside triphosphate hydrolases"/>
    <property type="match status" value="1"/>
</dbReference>
<dbReference type="RefSeq" id="WP_255854259.1">
    <property type="nucleotide sequence ID" value="NZ_CP073347.1"/>
</dbReference>
<evidence type="ECO:0000256" key="1">
    <source>
        <dbReference type="SAM" id="Phobius"/>
    </source>
</evidence>
<reference evidence="3" key="1">
    <citation type="submission" date="2021-04" db="EMBL/GenBank/DDBJ databases">
        <title>Oceanospirillales bacteria with DddD are important DMSP degraders in coastal seawater.</title>
        <authorList>
            <person name="Liu J."/>
        </authorList>
    </citation>
    <scope>NUCLEOTIDE SEQUENCE</scope>
    <source>
        <strain evidence="3">D13-1</strain>
    </source>
</reference>